<feature type="transmembrane region" description="Helical" evidence="5">
    <location>
        <begin position="215"/>
        <end position="234"/>
    </location>
</feature>
<dbReference type="PANTHER" id="PTHR16950">
    <property type="entry name" value="ZINC TRANSPORTER SLC39A7 HISTIDINE-RICH MEMBRANE PROTEIN KE4"/>
    <property type="match status" value="1"/>
</dbReference>
<keyword evidence="2 5" id="KW-0812">Transmembrane</keyword>
<feature type="transmembrane region" description="Helical" evidence="5">
    <location>
        <begin position="6"/>
        <end position="24"/>
    </location>
</feature>
<dbReference type="OrthoDB" id="5739025at2"/>
<reference evidence="6 7" key="1">
    <citation type="submission" date="2014-09" db="EMBL/GenBank/DDBJ databases">
        <title>Complete genome sequence of Endomicrobium proavitum.</title>
        <authorList>
            <person name="Zheng H."/>
        </authorList>
    </citation>
    <scope>NUCLEOTIDE SEQUENCE [LARGE SCALE GENOMIC DNA]</scope>
    <source>
        <strain evidence="6 7">Rsa215</strain>
    </source>
</reference>
<dbReference type="KEGG" id="epo:Epro_1063"/>
<accession>A0A0G3WKM6</accession>
<feature type="transmembrane region" description="Helical" evidence="5">
    <location>
        <begin position="31"/>
        <end position="50"/>
    </location>
</feature>
<organism evidence="6 7">
    <name type="scientific">Endomicrobium proavitum</name>
    <dbReference type="NCBI Taxonomy" id="1408281"/>
    <lineage>
        <taxon>Bacteria</taxon>
        <taxon>Pseudomonadati</taxon>
        <taxon>Elusimicrobiota</taxon>
        <taxon>Endomicrobiia</taxon>
        <taxon>Endomicrobiales</taxon>
        <taxon>Endomicrobiaceae</taxon>
        <taxon>Endomicrobium</taxon>
    </lineage>
</organism>
<feature type="transmembrane region" description="Helical" evidence="5">
    <location>
        <begin position="158"/>
        <end position="178"/>
    </location>
</feature>
<sequence>MEIIYSLIAASSALLGTAIVLKFHKWAEKNSILLINFAAGVMLAIAFAHLMPEGLAANPKGLLFVLGGFLAMFFLQFVVLFHPCHDGECHKHMGTTSVIGLSLHSLIDGLIIAVGFEANSGLGILTTLAVLLHKLPDGITISAILLHTGVKKNKIFRFSLATALFTPVGTIIGMFLFTNLTQDFLGALLSVTAGSFIFLAASDLIPETHKITNRIAPLTIFLGAAVVFLLEYFVG</sequence>
<keyword evidence="7" id="KW-1185">Reference proteome</keyword>
<name>A0A0G3WKM6_9BACT</name>
<dbReference type="RefSeq" id="WP_052571002.1">
    <property type="nucleotide sequence ID" value="NZ_CP009498.1"/>
</dbReference>
<dbReference type="AlphaFoldDB" id="A0A0G3WKM6"/>
<evidence type="ECO:0000256" key="4">
    <source>
        <dbReference type="ARBA" id="ARBA00023136"/>
    </source>
</evidence>
<feature type="transmembrane region" description="Helical" evidence="5">
    <location>
        <begin position="93"/>
        <end position="116"/>
    </location>
</feature>
<protein>
    <submittedName>
        <fullName evidence="6">Zinc transporter ZupT</fullName>
    </submittedName>
</protein>
<feature type="transmembrane region" description="Helical" evidence="5">
    <location>
        <begin position="62"/>
        <end position="81"/>
    </location>
</feature>
<dbReference type="STRING" id="1408281.Epro_1063"/>
<dbReference type="GO" id="GO:0046873">
    <property type="term" value="F:metal ion transmembrane transporter activity"/>
    <property type="evidence" value="ECO:0007669"/>
    <property type="project" value="InterPro"/>
</dbReference>
<gene>
    <name evidence="6" type="ORF">Epro_1063</name>
</gene>
<proteinExistence type="predicted"/>
<comment type="subcellular location">
    <subcellularLocation>
        <location evidence="1">Membrane</location>
        <topology evidence="1">Multi-pass membrane protein</topology>
    </subcellularLocation>
</comment>
<dbReference type="GO" id="GO:0016020">
    <property type="term" value="C:membrane"/>
    <property type="evidence" value="ECO:0007669"/>
    <property type="project" value="UniProtKB-SubCell"/>
</dbReference>
<dbReference type="PANTHER" id="PTHR16950:SF16">
    <property type="entry name" value="ZINC TRANSPORTER ZIP13"/>
    <property type="match status" value="1"/>
</dbReference>
<evidence type="ECO:0000256" key="3">
    <source>
        <dbReference type="ARBA" id="ARBA00022989"/>
    </source>
</evidence>
<dbReference type="EMBL" id="CP009498">
    <property type="protein sequence ID" value="AKL98442.1"/>
    <property type="molecule type" value="Genomic_DNA"/>
</dbReference>
<evidence type="ECO:0000313" key="7">
    <source>
        <dbReference type="Proteomes" id="UP000035337"/>
    </source>
</evidence>
<feature type="transmembrane region" description="Helical" evidence="5">
    <location>
        <begin position="184"/>
        <end position="203"/>
    </location>
</feature>
<dbReference type="Pfam" id="PF02535">
    <property type="entry name" value="Zip"/>
    <property type="match status" value="1"/>
</dbReference>
<keyword evidence="4 5" id="KW-0472">Membrane</keyword>
<evidence type="ECO:0000256" key="2">
    <source>
        <dbReference type="ARBA" id="ARBA00022692"/>
    </source>
</evidence>
<evidence type="ECO:0000256" key="1">
    <source>
        <dbReference type="ARBA" id="ARBA00004141"/>
    </source>
</evidence>
<dbReference type="Proteomes" id="UP000035337">
    <property type="component" value="Chromosome"/>
</dbReference>
<dbReference type="InterPro" id="IPR003689">
    <property type="entry name" value="ZIP"/>
</dbReference>
<evidence type="ECO:0000313" key="6">
    <source>
        <dbReference type="EMBL" id="AKL98442.1"/>
    </source>
</evidence>
<evidence type="ECO:0000256" key="5">
    <source>
        <dbReference type="SAM" id="Phobius"/>
    </source>
</evidence>
<keyword evidence="3 5" id="KW-1133">Transmembrane helix</keyword>